<dbReference type="GO" id="GO:0000287">
    <property type="term" value="F:magnesium ion binding"/>
    <property type="evidence" value="ECO:0007669"/>
    <property type="project" value="UniProtKB-UniRule"/>
</dbReference>
<keyword evidence="13" id="KW-1185">Reference proteome</keyword>
<dbReference type="InterPro" id="IPR011856">
    <property type="entry name" value="tRNA_endonuc-like_dom_sf"/>
</dbReference>
<dbReference type="SUPFAM" id="SSF52980">
    <property type="entry name" value="Restriction endonuclease-like"/>
    <property type="match status" value="1"/>
</dbReference>
<evidence type="ECO:0000256" key="11">
    <source>
        <dbReference type="HAMAP-Rule" id="MF_01490"/>
    </source>
</evidence>
<dbReference type="GO" id="GO:0008821">
    <property type="term" value="F:crossover junction DNA endonuclease activity"/>
    <property type="evidence" value="ECO:0007669"/>
    <property type="project" value="UniProtKB-UniRule"/>
</dbReference>
<comment type="cofactor">
    <cofactor evidence="11">
        <name>Mg(2+)</name>
        <dbReference type="ChEBI" id="CHEBI:18420"/>
    </cofactor>
    <text evidence="11">Binds 1 Mg(2+) ion per subunit.</text>
</comment>
<feature type="site" description="Transition state stabilizer" evidence="11">
    <location>
        <position position="53"/>
    </location>
</feature>
<evidence type="ECO:0000256" key="1">
    <source>
        <dbReference type="ARBA" id="ARBA00022722"/>
    </source>
</evidence>
<comment type="function">
    <text evidence="11">A structure-specific endonuclease that resolves Holliday junction (HJ) intermediates during genetic recombination. Cleaves 4-way DNA junctions introducing paired nicks in opposing strands, leaving a 5'-terminal phosphate and a 3'-terminal hydroxyl group that are subsequently ligated to produce recombinant products.</text>
</comment>
<name>E3GW94_METFV</name>
<gene>
    <name evidence="11" type="primary">hjc</name>
    <name evidence="12" type="ordered locus">Mfer_1064</name>
</gene>
<comment type="similarity">
    <text evidence="11">Belongs to the Holliday junction resolvase Hjc family.</text>
</comment>
<sequence>MYRKGYCRELDLVNLFWDKGFAALRVAGSGSSSKPLPDIVAGNGKKYLAIEVKYTSKEVLYINFSKIEELIKFSKRFGAEAYIAVKFSHKDWLFLSPKDLKKTRSGNYRIDIDLAMLKGKLFEEIIGEEKQMKLIDDH</sequence>
<dbReference type="EC" id="3.1.21.10" evidence="11"/>
<keyword evidence="4 11" id="KW-0227">DNA damage</keyword>
<evidence type="ECO:0000256" key="3">
    <source>
        <dbReference type="ARBA" id="ARBA00022759"/>
    </source>
</evidence>
<dbReference type="AlphaFoldDB" id="E3GW94"/>
<dbReference type="InterPro" id="IPR014428">
    <property type="entry name" value="Hjc_arc"/>
</dbReference>
<proteinExistence type="inferred from homology"/>
<comment type="catalytic activity">
    <reaction evidence="10 11">
        <text>Endonucleolytic cleavage at a junction such as a reciprocal single-stranded crossover between two homologous DNA duplexes (Holliday junction).</text>
        <dbReference type="EC" id="3.1.21.10"/>
    </reaction>
</comment>
<evidence type="ECO:0000256" key="6">
    <source>
        <dbReference type="ARBA" id="ARBA00022842"/>
    </source>
</evidence>
<dbReference type="GO" id="GO:0006281">
    <property type="term" value="P:DNA repair"/>
    <property type="evidence" value="ECO:0007669"/>
    <property type="project" value="UniProtKB-UniRule"/>
</dbReference>
<keyword evidence="9 11" id="KW-0234">DNA repair</keyword>
<dbReference type="Pfam" id="PF01870">
    <property type="entry name" value="Hjc"/>
    <property type="match status" value="1"/>
</dbReference>
<dbReference type="InterPro" id="IPR002732">
    <property type="entry name" value="Hjc"/>
</dbReference>
<keyword evidence="7 11" id="KW-0238">DNA-binding</keyword>
<feature type="binding site" evidence="11">
    <location>
        <position position="51"/>
    </location>
    <ligand>
        <name>Mg(2+)</name>
        <dbReference type="ChEBI" id="CHEBI:18420"/>
    </ligand>
</feature>
<evidence type="ECO:0000256" key="7">
    <source>
        <dbReference type="ARBA" id="ARBA00023125"/>
    </source>
</evidence>
<evidence type="ECO:0000256" key="8">
    <source>
        <dbReference type="ARBA" id="ARBA00023172"/>
    </source>
</evidence>
<dbReference type="GO" id="GO:0003677">
    <property type="term" value="F:DNA binding"/>
    <property type="evidence" value="ECO:0007669"/>
    <property type="project" value="UniProtKB-KW"/>
</dbReference>
<dbReference type="OrthoDB" id="34330at2157"/>
<dbReference type="EMBL" id="CP002278">
    <property type="protein sequence ID" value="ADP77859.1"/>
    <property type="molecule type" value="Genomic_DNA"/>
</dbReference>
<dbReference type="KEGG" id="mfv:Mfer_1064"/>
<keyword evidence="2 11" id="KW-0479">Metal-binding</keyword>
<dbReference type="Gene3D" id="3.40.1350.10">
    <property type="match status" value="1"/>
</dbReference>
<evidence type="ECO:0000256" key="9">
    <source>
        <dbReference type="ARBA" id="ARBA00023204"/>
    </source>
</evidence>
<reference evidence="12 13" key="1">
    <citation type="journal article" date="2010" name="Stand. Genomic Sci.">
        <title>Complete genome sequence of Methanothermus fervidus type strain (V24S).</title>
        <authorList>
            <person name="Anderson I."/>
            <person name="Djao O.D."/>
            <person name="Misra M."/>
            <person name="Chertkov O."/>
            <person name="Nolan M."/>
            <person name="Lucas S."/>
            <person name="Lapidus A."/>
            <person name="Del Rio T.G."/>
            <person name="Tice H."/>
            <person name="Cheng J.F."/>
            <person name="Tapia R."/>
            <person name="Han C."/>
            <person name="Goodwin L."/>
            <person name="Pitluck S."/>
            <person name="Liolios K."/>
            <person name="Ivanova N."/>
            <person name="Mavromatis K."/>
            <person name="Mikhailova N."/>
            <person name="Pati A."/>
            <person name="Brambilla E."/>
            <person name="Chen A."/>
            <person name="Palaniappan K."/>
            <person name="Land M."/>
            <person name="Hauser L."/>
            <person name="Chang Y.J."/>
            <person name="Jeffries C.D."/>
            <person name="Sikorski J."/>
            <person name="Spring S."/>
            <person name="Rohde M."/>
            <person name="Eichinger K."/>
            <person name="Huber H."/>
            <person name="Wirth R."/>
            <person name="Goker M."/>
            <person name="Detter J.C."/>
            <person name="Woyke T."/>
            <person name="Bristow J."/>
            <person name="Eisen J.A."/>
            <person name="Markowitz V."/>
            <person name="Hugenholtz P."/>
            <person name="Klenk H.P."/>
            <person name="Kyrpides N.C."/>
        </authorList>
    </citation>
    <scope>NUCLEOTIDE SEQUENCE [LARGE SCALE GENOMIC DNA]</scope>
    <source>
        <strain evidence="13">ATCC 43054 / DSM 2088 / JCM 10308 / V24 S</strain>
    </source>
</reference>
<evidence type="ECO:0000256" key="5">
    <source>
        <dbReference type="ARBA" id="ARBA00022801"/>
    </source>
</evidence>
<keyword evidence="8 11" id="KW-0233">DNA recombination</keyword>
<dbReference type="PANTHER" id="PTHR39651:SF1">
    <property type="entry name" value="HOLLIDAY JUNCTION RESOLVASE HJC"/>
    <property type="match status" value="1"/>
</dbReference>
<dbReference type="GO" id="GO:0006310">
    <property type="term" value="P:DNA recombination"/>
    <property type="evidence" value="ECO:0007669"/>
    <property type="project" value="UniProtKB-UniRule"/>
</dbReference>
<dbReference type="CDD" id="cd00523">
    <property type="entry name" value="Holliday_junction_resolvase"/>
    <property type="match status" value="1"/>
</dbReference>
<keyword evidence="5 11" id="KW-0378">Hydrolase</keyword>
<dbReference type="InterPro" id="IPR011335">
    <property type="entry name" value="Restrct_endonuc-II-like"/>
</dbReference>
<evidence type="ECO:0000256" key="4">
    <source>
        <dbReference type="ARBA" id="ARBA00022763"/>
    </source>
</evidence>
<dbReference type="HAMAP" id="MF_01490">
    <property type="entry name" value="HJ_Resolv_Hjc"/>
    <property type="match status" value="1"/>
</dbReference>
<evidence type="ECO:0000256" key="10">
    <source>
        <dbReference type="ARBA" id="ARBA00029354"/>
    </source>
</evidence>
<accession>E3GW94</accession>
<dbReference type="NCBIfam" id="NF040854">
    <property type="entry name" value="Hol_resolv_Hjc"/>
    <property type="match status" value="1"/>
</dbReference>
<dbReference type="HOGENOM" id="CLU_139546_0_0_2"/>
<organism evidence="12 13">
    <name type="scientific">Methanothermus fervidus (strain ATCC 43054 / DSM 2088 / JCM 10308 / V24 S)</name>
    <dbReference type="NCBI Taxonomy" id="523846"/>
    <lineage>
        <taxon>Archaea</taxon>
        <taxon>Methanobacteriati</taxon>
        <taxon>Methanobacteriota</taxon>
        <taxon>Methanomada group</taxon>
        <taxon>Methanobacteria</taxon>
        <taxon>Methanobacteriales</taxon>
        <taxon>Methanothermaceae</taxon>
        <taxon>Methanothermus</taxon>
    </lineage>
</organism>
<evidence type="ECO:0000313" key="13">
    <source>
        <dbReference type="Proteomes" id="UP000002315"/>
    </source>
</evidence>
<comment type="subunit">
    <text evidence="11">Homodimer.</text>
</comment>
<protein>
    <recommendedName>
        <fullName evidence="11">Crossover junction endodeoxyribonuclease Hjc</fullName>
        <shortName evidence="11">Hjc</shortName>
        <ecNumber evidence="11">3.1.21.10</ecNumber>
    </recommendedName>
    <alternativeName>
        <fullName evidence="11">Holliday junction resolvase Hjc</fullName>
    </alternativeName>
</protein>
<feature type="active site" evidence="11">
    <location>
        <position position="29"/>
    </location>
</feature>
<evidence type="ECO:0000256" key="2">
    <source>
        <dbReference type="ARBA" id="ARBA00022723"/>
    </source>
</evidence>
<keyword evidence="1 11" id="KW-0540">Nuclease</keyword>
<dbReference type="PIRSF" id="PIRSF004985">
    <property type="entry name" value="Hlld_jn_rslvs_ar"/>
    <property type="match status" value="1"/>
</dbReference>
<feature type="binding site" evidence="11">
    <location>
        <position position="9"/>
    </location>
    <ligand>
        <name>Mg(2+)</name>
        <dbReference type="ChEBI" id="CHEBI:18420"/>
    </ligand>
</feature>
<dbReference type="PANTHER" id="PTHR39651">
    <property type="entry name" value="HOLLIDAY JUNCTION RESOLVASE HJC"/>
    <property type="match status" value="1"/>
</dbReference>
<keyword evidence="3 11" id="KW-0255">Endonuclease</keyword>
<dbReference type="STRING" id="523846.Mfer_1064"/>
<dbReference type="Proteomes" id="UP000002315">
    <property type="component" value="Chromosome"/>
</dbReference>
<evidence type="ECO:0000313" key="12">
    <source>
        <dbReference type="EMBL" id="ADP77859.1"/>
    </source>
</evidence>
<keyword evidence="6 11" id="KW-0460">Magnesium</keyword>
<feature type="binding site" evidence="11">
    <location>
        <position position="38"/>
    </location>
    <ligand>
        <name>Mg(2+)</name>
        <dbReference type="ChEBI" id="CHEBI:18420"/>
    </ligand>
</feature>